<evidence type="ECO:0000313" key="2">
    <source>
        <dbReference type="EMBL" id="RKP08928.1"/>
    </source>
</evidence>
<evidence type="ECO:0000259" key="1">
    <source>
        <dbReference type="PROSITE" id="PS50011"/>
    </source>
</evidence>
<evidence type="ECO:0000313" key="3">
    <source>
        <dbReference type="Proteomes" id="UP000271241"/>
    </source>
</evidence>
<gene>
    <name evidence="2" type="ORF">THASP1DRAFT_29271</name>
</gene>
<dbReference type="EMBL" id="KZ992557">
    <property type="protein sequence ID" value="RKP08928.1"/>
    <property type="molecule type" value="Genomic_DNA"/>
</dbReference>
<name>A0A4P9XS49_9FUNG</name>
<dbReference type="Proteomes" id="UP000271241">
    <property type="component" value="Unassembled WGS sequence"/>
</dbReference>
<organism evidence="2 3">
    <name type="scientific">Thamnocephalis sphaerospora</name>
    <dbReference type="NCBI Taxonomy" id="78915"/>
    <lineage>
        <taxon>Eukaryota</taxon>
        <taxon>Fungi</taxon>
        <taxon>Fungi incertae sedis</taxon>
        <taxon>Zoopagomycota</taxon>
        <taxon>Zoopagomycotina</taxon>
        <taxon>Zoopagomycetes</taxon>
        <taxon>Zoopagales</taxon>
        <taxon>Sigmoideomycetaceae</taxon>
        <taxon>Thamnocephalis</taxon>
    </lineage>
</organism>
<keyword evidence="3" id="KW-1185">Reference proteome</keyword>
<sequence length="294" mass="33330">MNQSIKTGDPRKYGVSSAVKHSFEQLRMAKKIGDYFCTMSTWPKSVSLREYMKDMPFQKKEKTLPVIIAQVVLALKYLEALSFVHENINLDNIMIRSNLASDIPEVVIVGLHSVGSRYLSFSYDISWILGFENRTERYICERGYRPPEDYVKVGVMDPRLRSSWMLGATIYAALAGMPPYGYTFTLFGLTPWSDERLHETMVEVEKSEKNTYSPIYQLRNGVLLKVMERLLDCSPYNRPSIGSLSPNLLKELVESGSIGMPSLDDTLSLWSVFKSAAVAANPFHRDHATSTQNS</sequence>
<reference evidence="3" key="1">
    <citation type="journal article" date="2018" name="Nat. Microbiol.">
        <title>Leveraging single-cell genomics to expand the fungal tree of life.</title>
        <authorList>
            <person name="Ahrendt S.R."/>
            <person name="Quandt C.A."/>
            <person name="Ciobanu D."/>
            <person name="Clum A."/>
            <person name="Salamov A."/>
            <person name="Andreopoulos B."/>
            <person name="Cheng J.F."/>
            <person name="Woyke T."/>
            <person name="Pelin A."/>
            <person name="Henrissat B."/>
            <person name="Reynolds N.K."/>
            <person name="Benny G.L."/>
            <person name="Smith M.E."/>
            <person name="James T.Y."/>
            <person name="Grigoriev I.V."/>
        </authorList>
    </citation>
    <scope>NUCLEOTIDE SEQUENCE [LARGE SCALE GENOMIC DNA]</scope>
    <source>
        <strain evidence="3">RSA 1356</strain>
    </source>
</reference>
<dbReference type="Gene3D" id="1.10.510.10">
    <property type="entry name" value="Transferase(Phosphotransferase) domain 1"/>
    <property type="match status" value="1"/>
</dbReference>
<dbReference type="GO" id="GO:0005524">
    <property type="term" value="F:ATP binding"/>
    <property type="evidence" value="ECO:0007669"/>
    <property type="project" value="InterPro"/>
</dbReference>
<dbReference type="PROSITE" id="PS50011">
    <property type="entry name" value="PROTEIN_KINASE_DOM"/>
    <property type="match status" value="1"/>
</dbReference>
<dbReference type="GO" id="GO:0004672">
    <property type="term" value="F:protein kinase activity"/>
    <property type="evidence" value="ECO:0007669"/>
    <property type="project" value="InterPro"/>
</dbReference>
<feature type="domain" description="Protein kinase" evidence="1">
    <location>
        <begin position="1"/>
        <end position="248"/>
    </location>
</feature>
<dbReference type="InterPro" id="IPR000719">
    <property type="entry name" value="Prot_kinase_dom"/>
</dbReference>
<accession>A0A4P9XS49</accession>
<proteinExistence type="predicted"/>
<dbReference type="InterPro" id="IPR011009">
    <property type="entry name" value="Kinase-like_dom_sf"/>
</dbReference>
<dbReference type="SUPFAM" id="SSF56112">
    <property type="entry name" value="Protein kinase-like (PK-like)"/>
    <property type="match status" value="1"/>
</dbReference>
<protein>
    <recommendedName>
        <fullName evidence="1">Protein kinase domain-containing protein</fullName>
    </recommendedName>
</protein>
<dbReference type="AlphaFoldDB" id="A0A4P9XS49"/>
<dbReference type="OrthoDB" id="4062651at2759"/>